<dbReference type="SUPFAM" id="SSF53474">
    <property type="entry name" value="alpha/beta-Hydrolases"/>
    <property type="match status" value="1"/>
</dbReference>
<comment type="catalytic activity">
    <reaction evidence="1 8 9">
        <text>Release of N-terminal proline from a peptide.</text>
        <dbReference type="EC" id="3.4.11.5"/>
    </reaction>
</comment>
<feature type="domain" description="AB hydrolase-1" evidence="10">
    <location>
        <begin position="38"/>
        <end position="300"/>
    </location>
</feature>
<keyword evidence="6 8" id="KW-0645">Protease</keyword>
<evidence type="ECO:0000313" key="12">
    <source>
        <dbReference type="Proteomes" id="UP001598448"/>
    </source>
</evidence>
<dbReference type="InterPro" id="IPR000073">
    <property type="entry name" value="AB_hydrolase_1"/>
</dbReference>
<dbReference type="PRINTS" id="PR00793">
    <property type="entry name" value="PROAMNOPTASE"/>
</dbReference>
<dbReference type="EMBL" id="JBHXIJ010000185">
    <property type="protein sequence ID" value="MFD5101767.1"/>
    <property type="molecule type" value="Genomic_DNA"/>
</dbReference>
<dbReference type="PANTHER" id="PTHR43722">
    <property type="entry name" value="PROLINE IMINOPEPTIDASE"/>
    <property type="match status" value="1"/>
</dbReference>
<evidence type="ECO:0000256" key="1">
    <source>
        <dbReference type="ARBA" id="ARBA00001585"/>
    </source>
</evidence>
<evidence type="ECO:0000256" key="8">
    <source>
        <dbReference type="PIRNR" id="PIRNR006431"/>
    </source>
</evidence>
<dbReference type="InterPro" id="IPR005944">
    <property type="entry name" value="Pro_iminopeptidase"/>
</dbReference>
<dbReference type="PRINTS" id="PR00111">
    <property type="entry name" value="ABHYDROLASE"/>
</dbReference>
<evidence type="ECO:0000256" key="4">
    <source>
        <dbReference type="ARBA" id="ARBA00022438"/>
    </source>
</evidence>
<dbReference type="PIRSF" id="PIRSF006431">
    <property type="entry name" value="Pept_S33"/>
    <property type="match status" value="1"/>
</dbReference>
<evidence type="ECO:0000256" key="9">
    <source>
        <dbReference type="RuleBase" id="RU003421"/>
    </source>
</evidence>
<organism evidence="11 12">
    <name type="scientific">Streptomyces albidochromogenes</name>
    <dbReference type="NCBI Taxonomy" id="329524"/>
    <lineage>
        <taxon>Bacteria</taxon>
        <taxon>Bacillati</taxon>
        <taxon>Actinomycetota</taxon>
        <taxon>Actinomycetes</taxon>
        <taxon>Kitasatosporales</taxon>
        <taxon>Streptomycetaceae</taxon>
        <taxon>Streptomyces</taxon>
    </lineage>
</organism>
<keyword evidence="5 8" id="KW-0963">Cytoplasm</keyword>
<dbReference type="EC" id="3.4.11.5" evidence="8 9"/>
<sequence length="321" mass="34961">MARPYPPVEPYAHGLLDVGDGNKIYWETTGNPGGKAALCVHGGPGSGGGRGSRRMFDPEVYRIVLFDQRGCGESRPHASDPTVGLDHNTTEHLIADMERLREHLGIECWLLYGGSWGSTLILAYAERHPARVSEIVIAGVTMTRPEETDWLYHGVGRLLPGPWEAFRDALPAADRGGDLVAAYHRLVNSPDEAVRSKAARDWCAWEDAVIAHEALGAPAAYSDRPDDALMAFVRICTHYFANDAWLEDGQLLRDAGRLAGIPAVLIHGRLDLGSPLKTAWELSKAWPGAELKVIDDSGHTGSRTMRDAILAATERFGRAGQ</sequence>
<name>A0ABW6FQ12_9ACTN</name>
<dbReference type="RefSeq" id="WP_386717642.1">
    <property type="nucleotide sequence ID" value="NZ_JBHXIJ010000185.1"/>
</dbReference>
<comment type="similarity">
    <text evidence="3 8 9">Belongs to the peptidase S33 family.</text>
</comment>
<dbReference type="GO" id="GO:0004177">
    <property type="term" value="F:aminopeptidase activity"/>
    <property type="evidence" value="ECO:0007669"/>
    <property type="project" value="UniProtKB-KW"/>
</dbReference>
<evidence type="ECO:0000256" key="5">
    <source>
        <dbReference type="ARBA" id="ARBA00022490"/>
    </source>
</evidence>
<evidence type="ECO:0000256" key="3">
    <source>
        <dbReference type="ARBA" id="ARBA00010088"/>
    </source>
</evidence>
<evidence type="ECO:0000256" key="2">
    <source>
        <dbReference type="ARBA" id="ARBA00004496"/>
    </source>
</evidence>
<proteinExistence type="inferred from homology"/>
<keyword evidence="4 8" id="KW-0031">Aminopeptidase</keyword>
<dbReference type="NCBIfam" id="TIGR01249">
    <property type="entry name" value="pro_imino_pep_1"/>
    <property type="match status" value="1"/>
</dbReference>
<keyword evidence="7 8" id="KW-0378">Hydrolase</keyword>
<dbReference type="InterPro" id="IPR029058">
    <property type="entry name" value="AB_hydrolase_fold"/>
</dbReference>
<reference evidence="11 12" key="1">
    <citation type="submission" date="2024-09" db="EMBL/GenBank/DDBJ databases">
        <title>The Natural Products Discovery Center: Release of the First 8490 Sequenced Strains for Exploring Actinobacteria Biosynthetic Diversity.</title>
        <authorList>
            <person name="Kalkreuter E."/>
            <person name="Kautsar S.A."/>
            <person name="Yang D."/>
            <person name="Bader C.D."/>
            <person name="Teijaro C.N."/>
            <person name="Fluegel L."/>
            <person name="Davis C.M."/>
            <person name="Simpson J.R."/>
            <person name="Lauterbach L."/>
            <person name="Steele A.D."/>
            <person name="Gui C."/>
            <person name="Meng S."/>
            <person name="Li G."/>
            <person name="Viehrig K."/>
            <person name="Ye F."/>
            <person name="Su P."/>
            <person name="Kiefer A.F."/>
            <person name="Nichols A."/>
            <person name="Cepeda A.J."/>
            <person name="Yan W."/>
            <person name="Fan B."/>
            <person name="Jiang Y."/>
            <person name="Adhikari A."/>
            <person name="Zheng C.-J."/>
            <person name="Schuster L."/>
            <person name="Cowan T.M."/>
            <person name="Smanski M.J."/>
            <person name="Chevrette M.G."/>
            <person name="De Carvalho L.P.S."/>
            <person name="Shen B."/>
        </authorList>
    </citation>
    <scope>NUCLEOTIDE SEQUENCE [LARGE SCALE GENOMIC DNA]</scope>
    <source>
        <strain evidence="11 12">NPDC058348</strain>
    </source>
</reference>
<keyword evidence="12" id="KW-1185">Reference proteome</keyword>
<dbReference type="Gene3D" id="3.40.50.1820">
    <property type="entry name" value="alpha/beta hydrolase"/>
    <property type="match status" value="1"/>
</dbReference>
<evidence type="ECO:0000313" key="11">
    <source>
        <dbReference type="EMBL" id="MFD5101767.1"/>
    </source>
</evidence>
<evidence type="ECO:0000259" key="10">
    <source>
        <dbReference type="Pfam" id="PF00561"/>
    </source>
</evidence>
<accession>A0ABW6FQ12</accession>
<evidence type="ECO:0000256" key="7">
    <source>
        <dbReference type="ARBA" id="ARBA00022801"/>
    </source>
</evidence>
<evidence type="ECO:0000256" key="6">
    <source>
        <dbReference type="ARBA" id="ARBA00022670"/>
    </source>
</evidence>
<gene>
    <name evidence="11" type="primary">pip</name>
    <name evidence="11" type="ORF">ACFWJN_22770</name>
</gene>
<dbReference type="InterPro" id="IPR002410">
    <property type="entry name" value="Peptidase_S33"/>
</dbReference>
<dbReference type="PANTHER" id="PTHR43722:SF1">
    <property type="entry name" value="PROLINE IMINOPEPTIDASE"/>
    <property type="match status" value="1"/>
</dbReference>
<comment type="caution">
    <text evidence="11">The sequence shown here is derived from an EMBL/GenBank/DDBJ whole genome shotgun (WGS) entry which is preliminary data.</text>
</comment>
<comment type="subcellular location">
    <subcellularLocation>
        <location evidence="2 8">Cytoplasm</location>
    </subcellularLocation>
</comment>
<dbReference type="Proteomes" id="UP001598448">
    <property type="component" value="Unassembled WGS sequence"/>
</dbReference>
<dbReference type="Pfam" id="PF00561">
    <property type="entry name" value="Abhydrolase_1"/>
    <property type="match status" value="1"/>
</dbReference>
<protein>
    <recommendedName>
        <fullName evidence="8 9">Proline iminopeptidase</fullName>
        <shortName evidence="8">PIP</shortName>
        <ecNumber evidence="8 9">3.4.11.5</ecNumber>
    </recommendedName>
    <alternativeName>
        <fullName evidence="8">Prolyl aminopeptidase</fullName>
    </alternativeName>
</protein>